<reference evidence="4 5" key="1">
    <citation type="submission" date="2018-06" db="EMBL/GenBank/DDBJ databases">
        <title>Freshwater and sediment microbial communities from various areas in North America, analyzing microbe dynamics in response to fracking.</title>
        <authorList>
            <person name="Lamendella R."/>
        </authorList>
    </citation>
    <scope>NUCLEOTIDE SEQUENCE [LARGE SCALE GENOMIC DNA]</scope>
    <source>
        <strain evidence="4 5">99A</strain>
    </source>
</reference>
<feature type="signal peptide" evidence="2">
    <location>
        <begin position="1"/>
        <end position="32"/>
    </location>
</feature>
<evidence type="ECO:0000259" key="3">
    <source>
        <dbReference type="Pfam" id="PF13407"/>
    </source>
</evidence>
<dbReference type="EMBL" id="QLTR01000008">
    <property type="protein sequence ID" value="RAS65266.1"/>
    <property type="molecule type" value="Genomic_DNA"/>
</dbReference>
<dbReference type="InterPro" id="IPR025997">
    <property type="entry name" value="SBP_2_dom"/>
</dbReference>
<dbReference type="Pfam" id="PF13407">
    <property type="entry name" value="Peripla_BP_4"/>
    <property type="match status" value="1"/>
</dbReference>
<dbReference type="SUPFAM" id="SSF53822">
    <property type="entry name" value="Periplasmic binding protein-like I"/>
    <property type="match status" value="1"/>
</dbReference>
<dbReference type="GO" id="GO:0000976">
    <property type="term" value="F:transcription cis-regulatory region binding"/>
    <property type="evidence" value="ECO:0007669"/>
    <property type="project" value="TreeGrafter"/>
</dbReference>
<dbReference type="CDD" id="cd06303">
    <property type="entry name" value="PBP1_LuxPQ_Quorum_Sensing"/>
    <property type="match status" value="1"/>
</dbReference>
<dbReference type="Gene3D" id="3.40.50.2300">
    <property type="match status" value="2"/>
</dbReference>
<name>A0A329ECF1_VIBDI</name>
<evidence type="ECO:0000313" key="4">
    <source>
        <dbReference type="EMBL" id="RAS65266.1"/>
    </source>
</evidence>
<protein>
    <recommendedName>
        <fullName evidence="1">Autoinducer 2-binding periplasmic protein LuxP</fullName>
    </recommendedName>
</protein>
<dbReference type="GO" id="GO:0003700">
    <property type="term" value="F:DNA-binding transcription factor activity"/>
    <property type="evidence" value="ECO:0007669"/>
    <property type="project" value="TreeGrafter"/>
</dbReference>
<dbReference type="InterPro" id="IPR028082">
    <property type="entry name" value="Peripla_BP_I"/>
</dbReference>
<feature type="chain" id="PRO_5016291215" description="Autoinducer 2-binding periplasmic protein LuxP" evidence="2">
    <location>
        <begin position="33"/>
        <end position="376"/>
    </location>
</feature>
<feature type="domain" description="Periplasmic binding protein" evidence="3">
    <location>
        <begin position="80"/>
        <end position="334"/>
    </location>
</feature>
<sequence length="376" mass="42864">MNNQSTAYKKNTDRMKRALLFSLFFSATPALSAQFLDGYWHYKEFLSINPTEKELTLLLSETVRNKPVPISVTQDKPVTISVVYPGQQISDYWVRNIKAFEKRMEELGIKYQLNQVFTRPNVDMRQQSLSLMEAIKNNTGYLIFTLDTTRHRKFIEHVLNSSDTKLILQNITTPVQGWEERQPMMYVGFDHELGANQIADYYKQSIPDGSKYSVLYFSEGYISDARGSSFIQMMEESNSYKLSSSFYTKTTEQSGYESTLKIIEKDPDIKFIYACSTDVALGAAKALKELNRQDVEINGWGGGSAELDAIVKGDLDVTVMRMNDDTGIAMAEAIKWDIENKPVPLVYSGDLAVVTKNDSKETIEKLKQRAFRYSDN</sequence>
<proteinExistence type="predicted"/>
<evidence type="ECO:0000313" key="5">
    <source>
        <dbReference type="Proteomes" id="UP000248729"/>
    </source>
</evidence>
<dbReference type="AlphaFoldDB" id="A0A329ECF1"/>
<evidence type="ECO:0000256" key="2">
    <source>
        <dbReference type="SAM" id="SignalP"/>
    </source>
</evidence>
<keyword evidence="2" id="KW-0732">Signal</keyword>
<accession>A0A329ECF1</accession>
<comment type="caution">
    <text evidence="4">The sequence shown here is derived from an EMBL/GenBank/DDBJ whole genome shotgun (WGS) entry which is preliminary data.</text>
</comment>
<dbReference type="PANTHER" id="PTHR30146">
    <property type="entry name" value="LACI-RELATED TRANSCRIPTIONAL REPRESSOR"/>
    <property type="match status" value="1"/>
</dbReference>
<dbReference type="GO" id="GO:0055085">
    <property type="term" value="P:transmembrane transport"/>
    <property type="evidence" value="ECO:0007669"/>
    <property type="project" value="UniProtKB-ARBA"/>
</dbReference>
<organism evidence="4 5">
    <name type="scientific">Vibrio diazotrophicus</name>
    <dbReference type="NCBI Taxonomy" id="685"/>
    <lineage>
        <taxon>Bacteria</taxon>
        <taxon>Pseudomonadati</taxon>
        <taxon>Pseudomonadota</taxon>
        <taxon>Gammaproteobacteria</taxon>
        <taxon>Vibrionales</taxon>
        <taxon>Vibrionaceae</taxon>
        <taxon>Vibrio</taxon>
    </lineage>
</organism>
<dbReference type="Proteomes" id="UP000248729">
    <property type="component" value="Unassembled WGS sequence"/>
</dbReference>
<evidence type="ECO:0000256" key="1">
    <source>
        <dbReference type="ARBA" id="ARBA00022181"/>
    </source>
</evidence>
<dbReference type="PANTHER" id="PTHR30146:SF145">
    <property type="entry name" value="RIBOSE OPERON REPRESSOR"/>
    <property type="match status" value="1"/>
</dbReference>
<gene>
    <name evidence="4" type="ORF">DET48_108142</name>
</gene>